<dbReference type="GO" id="GO:0005886">
    <property type="term" value="C:plasma membrane"/>
    <property type="evidence" value="ECO:0007669"/>
    <property type="project" value="UniProtKB-SubCell"/>
</dbReference>
<accession>A0A075NV57</accession>
<dbReference type="eggNOG" id="COG3658">
    <property type="taxonomic scope" value="Bacteria"/>
</dbReference>
<protein>
    <submittedName>
        <fullName evidence="8">Cytochrome B561</fullName>
    </submittedName>
</protein>
<evidence type="ECO:0000256" key="5">
    <source>
        <dbReference type="ARBA" id="ARBA00023136"/>
    </source>
</evidence>
<dbReference type="PANTHER" id="PTHR30485">
    <property type="entry name" value="NI/FE-HYDROGENASE 1 B-TYPE CYTOCHROME SUBUNIT"/>
    <property type="match status" value="1"/>
</dbReference>
<keyword evidence="9" id="KW-1185">Reference proteome</keyword>
<dbReference type="GO" id="GO:0009055">
    <property type="term" value="F:electron transfer activity"/>
    <property type="evidence" value="ECO:0007669"/>
    <property type="project" value="InterPro"/>
</dbReference>
<comment type="subcellular location">
    <subcellularLocation>
        <location evidence="1">Cell membrane</location>
        <topology evidence="1">Multi-pass membrane protein</topology>
    </subcellularLocation>
</comment>
<dbReference type="GO" id="GO:0022904">
    <property type="term" value="P:respiratory electron transport chain"/>
    <property type="evidence" value="ECO:0007669"/>
    <property type="project" value="InterPro"/>
</dbReference>
<dbReference type="GO" id="GO:0020037">
    <property type="term" value="F:heme binding"/>
    <property type="evidence" value="ECO:0007669"/>
    <property type="project" value="TreeGrafter"/>
</dbReference>
<dbReference type="InterPro" id="IPR011577">
    <property type="entry name" value="Cyt_b561_bac/Ni-Hgenase"/>
</dbReference>
<evidence type="ECO:0000256" key="1">
    <source>
        <dbReference type="ARBA" id="ARBA00004651"/>
    </source>
</evidence>
<dbReference type="EMBL" id="CP008849">
    <property type="protein sequence ID" value="AIF98534.1"/>
    <property type="molecule type" value="Genomic_DNA"/>
</dbReference>
<keyword evidence="5 6" id="KW-0472">Membrane</keyword>
<name>A0A075NV57_9ALTE</name>
<keyword evidence="4 6" id="KW-1133">Transmembrane helix</keyword>
<feature type="transmembrane region" description="Helical" evidence="6">
    <location>
        <begin position="39"/>
        <end position="59"/>
    </location>
</feature>
<evidence type="ECO:0000256" key="3">
    <source>
        <dbReference type="ARBA" id="ARBA00022692"/>
    </source>
</evidence>
<sequence>MQRQLIWDIPTRLFHWLLVLSIVAQYATAEWMDNATQWHFYIGYFTLGLLVFRIIWGIIGPEYARFSQFVTGPKQVIAYLRTLFDKNSPSVAGHNPLGGWFVIVMLTLLIIQAISGLFMTDDIFLDGPYRAMADDSTLDVMNTLHHLAFDILIWVIALHIAAILFYAVYKKQKLVPAMLHGKKDTHSPAIKSSKLVLALIVAVLSAAALYYAIDVLPPEPEIEEYF</sequence>
<keyword evidence="3 6" id="KW-0812">Transmembrane</keyword>
<feature type="transmembrane region" description="Helical" evidence="6">
    <location>
        <begin position="195"/>
        <end position="213"/>
    </location>
</feature>
<dbReference type="Gene3D" id="1.20.950.20">
    <property type="entry name" value="Transmembrane di-heme cytochromes, Chain C"/>
    <property type="match status" value="1"/>
</dbReference>
<dbReference type="KEGG" id="aal:EP13_07435"/>
<dbReference type="SUPFAM" id="SSF81342">
    <property type="entry name" value="Transmembrane di-heme cytochromes"/>
    <property type="match status" value="1"/>
</dbReference>
<evidence type="ECO:0000256" key="2">
    <source>
        <dbReference type="ARBA" id="ARBA00022475"/>
    </source>
</evidence>
<reference evidence="8 9" key="1">
    <citation type="submission" date="2014-06" db="EMBL/GenBank/DDBJ databases">
        <title>Genomes of Alteromonas australica, a world apart.</title>
        <authorList>
            <person name="Gonzaga A."/>
            <person name="Lopez-Perez M."/>
            <person name="Rodriguez-Valera F."/>
        </authorList>
    </citation>
    <scope>NUCLEOTIDE SEQUENCE [LARGE SCALE GENOMIC DNA]</scope>
    <source>
        <strain evidence="8 9">H 17</strain>
    </source>
</reference>
<dbReference type="GeneID" id="78254746"/>
<evidence type="ECO:0000313" key="9">
    <source>
        <dbReference type="Proteomes" id="UP000056090"/>
    </source>
</evidence>
<evidence type="ECO:0000313" key="8">
    <source>
        <dbReference type="EMBL" id="AIF98534.1"/>
    </source>
</evidence>
<dbReference type="RefSeq" id="WP_044056715.1">
    <property type="nucleotide sequence ID" value="NZ_CBCSKJ010000001.1"/>
</dbReference>
<organism evidence="8 9">
    <name type="scientific">Alteromonas australica</name>
    <dbReference type="NCBI Taxonomy" id="589873"/>
    <lineage>
        <taxon>Bacteria</taxon>
        <taxon>Pseudomonadati</taxon>
        <taxon>Pseudomonadota</taxon>
        <taxon>Gammaproteobacteria</taxon>
        <taxon>Alteromonadales</taxon>
        <taxon>Alteromonadaceae</taxon>
        <taxon>Alteromonas/Salinimonas group</taxon>
        <taxon>Alteromonas</taxon>
    </lineage>
</organism>
<evidence type="ECO:0000256" key="6">
    <source>
        <dbReference type="SAM" id="Phobius"/>
    </source>
</evidence>
<dbReference type="InterPro" id="IPR016174">
    <property type="entry name" value="Di-haem_cyt_TM"/>
</dbReference>
<dbReference type="PANTHER" id="PTHR30485:SF2">
    <property type="entry name" value="BLL0597 PROTEIN"/>
    <property type="match status" value="1"/>
</dbReference>
<feature type="transmembrane region" description="Helical" evidence="6">
    <location>
        <begin position="151"/>
        <end position="169"/>
    </location>
</feature>
<feature type="transmembrane region" description="Helical" evidence="6">
    <location>
        <begin position="97"/>
        <end position="119"/>
    </location>
</feature>
<dbReference type="Pfam" id="PF01292">
    <property type="entry name" value="Ni_hydr_CYTB"/>
    <property type="match status" value="1"/>
</dbReference>
<keyword evidence="2" id="KW-1003">Cell membrane</keyword>
<dbReference type="InterPro" id="IPR051542">
    <property type="entry name" value="Hydrogenase_cytochrome"/>
</dbReference>
<proteinExistence type="predicted"/>
<feature type="domain" description="Cytochrome b561 bacterial/Ni-hydrogenase" evidence="7">
    <location>
        <begin position="7"/>
        <end position="181"/>
    </location>
</feature>
<dbReference type="Proteomes" id="UP000056090">
    <property type="component" value="Chromosome"/>
</dbReference>
<dbReference type="AlphaFoldDB" id="A0A075NV57"/>
<evidence type="ECO:0000259" key="7">
    <source>
        <dbReference type="Pfam" id="PF01292"/>
    </source>
</evidence>
<gene>
    <name evidence="8" type="ORF">EP13_07435</name>
</gene>
<evidence type="ECO:0000256" key="4">
    <source>
        <dbReference type="ARBA" id="ARBA00022989"/>
    </source>
</evidence>